<dbReference type="Proteomes" id="UP000049983">
    <property type="component" value="Unassembled WGS sequence"/>
</dbReference>
<protein>
    <submittedName>
        <fullName evidence="2">Uncharacterized protein</fullName>
    </submittedName>
</protein>
<evidence type="ECO:0000313" key="3">
    <source>
        <dbReference type="Proteomes" id="UP000049983"/>
    </source>
</evidence>
<organism evidence="2 3">
    <name type="scientific">Roseibium album</name>
    <dbReference type="NCBI Taxonomy" id="311410"/>
    <lineage>
        <taxon>Bacteria</taxon>
        <taxon>Pseudomonadati</taxon>
        <taxon>Pseudomonadota</taxon>
        <taxon>Alphaproteobacteria</taxon>
        <taxon>Hyphomicrobiales</taxon>
        <taxon>Stappiaceae</taxon>
        <taxon>Roseibium</taxon>
    </lineage>
</organism>
<evidence type="ECO:0000256" key="1">
    <source>
        <dbReference type="SAM" id="Phobius"/>
    </source>
</evidence>
<keyword evidence="3" id="KW-1185">Reference proteome</keyword>
<feature type="transmembrane region" description="Helical" evidence="1">
    <location>
        <begin position="26"/>
        <end position="46"/>
    </location>
</feature>
<feature type="transmembrane region" description="Helical" evidence="1">
    <location>
        <begin position="52"/>
        <end position="71"/>
    </location>
</feature>
<keyword evidence="1" id="KW-1133">Transmembrane helix</keyword>
<evidence type="ECO:0000313" key="2">
    <source>
        <dbReference type="EMBL" id="CTQ67299.1"/>
    </source>
</evidence>
<proteinExistence type="predicted"/>
<reference evidence="3" key="1">
    <citation type="submission" date="2015-07" db="EMBL/GenBank/DDBJ databases">
        <authorList>
            <person name="Rodrigo-Torres Lidia"/>
            <person name="Arahal R.David."/>
        </authorList>
    </citation>
    <scope>NUCLEOTIDE SEQUENCE [LARGE SCALE GENOMIC DNA]</scope>
    <source>
        <strain evidence="3">CECT 5096</strain>
    </source>
</reference>
<dbReference type="AlphaFoldDB" id="A0A0M6ZB81"/>
<keyword evidence="1" id="KW-0472">Membrane</keyword>
<keyword evidence="1" id="KW-0812">Transmembrane</keyword>
<dbReference type="EMBL" id="CXWC01000002">
    <property type="protein sequence ID" value="CTQ67299.1"/>
    <property type="molecule type" value="Genomic_DNA"/>
</dbReference>
<sequence>MQDLPSPVFKKIINYFLDQEITDQKFFHAIVVIFIWLFCTCSLFLILPLAYASITGTIISISAFLYLTYFLHRK</sequence>
<name>A0A0M6ZB81_9HYPH</name>
<gene>
    <name evidence="2" type="ORF">LA5096_01415</name>
</gene>
<accession>A0A0M6ZB81</accession>